<reference evidence="2" key="1">
    <citation type="submission" date="2016-06" db="EMBL/GenBank/DDBJ databases">
        <title>Pandoraea oxalativorans DSM 23570 Genome Sequencing.</title>
        <authorList>
            <person name="Ee R."/>
            <person name="Lim Y.-L."/>
            <person name="Yong D."/>
            <person name="Yin W.-F."/>
            <person name="Chan K.-G."/>
        </authorList>
    </citation>
    <scope>NUCLEOTIDE SEQUENCE</scope>
    <source>
        <strain evidence="2">DSM 23570</strain>
        <plasmid evidence="2">pPO70-1</plasmid>
    </source>
</reference>
<accession>A0A0G3IDN3</accession>
<geneLocation type="plasmid" evidence="2 3">
    <name>pPO70-1</name>
</geneLocation>
<evidence type="ECO:0000313" key="3">
    <source>
        <dbReference type="Proteomes" id="UP000035050"/>
    </source>
</evidence>
<protein>
    <submittedName>
        <fullName evidence="2">Uncharacterized protein</fullName>
    </submittedName>
</protein>
<evidence type="ECO:0000256" key="1">
    <source>
        <dbReference type="SAM" id="MobiDB-lite"/>
    </source>
</evidence>
<keyword evidence="3" id="KW-1185">Reference proteome</keyword>
<dbReference type="Proteomes" id="UP000035050">
    <property type="component" value="Plasmid pPO70-1"/>
</dbReference>
<evidence type="ECO:0000313" key="2">
    <source>
        <dbReference type="EMBL" id="AKK24733.2"/>
    </source>
</evidence>
<dbReference type="AlphaFoldDB" id="A0A0G3IDN3"/>
<dbReference type="KEGG" id="pox:MB84_28410"/>
<gene>
    <name evidence="2" type="ORF">MB84_28410</name>
</gene>
<organism evidence="2 3">
    <name type="scientific">Pandoraea oxalativorans</name>
    <dbReference type="NCBI Taxonomy" id="573737"/>
    <lineage>
        <taxon>Bacteria</taxon>
        <taxon>Pseudomonadati</taxon>
        <taxon>Pseudomonadota</taxon>
        <taxon>Betaproteobacteria</taxon>
        <taxon>Burkholderiales</taxon>
        <taxon>Burkholderiaceae</taxon>
        <taxon>Pandoraea</taxon>
    </lineage>
</organism>
<sequence>MPSRADRAEVWLSPVAWAPLLRSGEQIMHMLPVSSITAQPSTVTPVGSDTPRTKVLFTLTGDPPVPITFGDLRDAKEAKCYHDVNPEPCVWDIFRPEPSEDRELARAVFFGLVHPDAPIDQSKLVACCAKLADKLPPEHRDKLVFLAMNHDTVTVSLTGVDAAPLTQQLTTSGELKRTTDTFRQLANPEYVNMEALWEAVNIRAFDPVFERANSWQKTMLAKLAAPSTFEALAEALRPPRPEKTPTQQARMHKPQPEKSRPEKSLPEKPQPSKPVTIELFGVPDKLEECKESDQISLSKAGIDGAELANELASFTRNLVLVWQDNGYLIARIKYLGPTDFIDVSFFISRDDIHCVRVVHTHRTLP</sequence>
<name>A0A0G3IDN3_9BURK</name>
<feature type="compositionally biased region" description="Basic and acidic residues" evidence="1">
    <location>
        <begin position="254"/>
        <end position="266"/>
    </location>
</feature>
<proteinExistence type="predicted"/>
<keyword evidence="2" id="KW-0614">Plasmid</keyword>
<dbReference type="EMBL" id="CP011518">
    <property type="protein sequence ID" value="AKK24733.2"/>
    <property type="molecule type" value="Genomic_DNA"/>
</dbReference>
<feature type="region of interest" description="Disordered" evidence="1">
    <location>
        <begin position="236"/>
        <end position="276"/>
    </location>
</feature>